<evidence type="ECO:0000313" key="1">
    <source>
        <dbReference type="EMBL" id="MFC5647692.1"/>
    </source>
</evidence>
<keyword evidence="2" id="KW-1185">Reference proteome</keyword>
<dbReference type="RefSeq" id="WP_379186140.1">
    <property type="nucleotide sequence ID" value="NZ_JBHSOW010000005.1"/>
</dbReference>
<accession>A0ABW0VPL1</accession>
<evidence type="ECO:0000313" key="2">
    <source>
        <dbReference type="Proteomes" id="UP001596047"/>
    </source>
</evidence>
<protein>
    <submittedName>
        <fullName evidence="1">Uncharacterized protein</fullName>
    </submittedName>
</protein>
<reference evidence="2" key="1">
    <citation type="journal article" date="2019" name="Int. J. Syst. Evol. Microbiol.">
        <title>The Global Catalogue of Microorganisms (GCM) 10K type strain sequencing project: providing services to taxonomists for standard genome sequencing and annotation.</title>
        <authorList>
            <consortium name="The Broad Institute Genomics Platform"/>
            <consortium name="The Broad Institute Genome Sequencing Center for Infectious Disease"/>
            <person name="Wu L."/>
            <person name="Ma J."/>
        </authorList>
    </citation>
    <scope>NUCLEOTIDE SEQUENCE [LARGE SCALE GENOMIC DNA]</scope>
    <source>
        <strain evidence="2">CGMCC 1.3240</strain>
    </source>
</reference>
<dbReference type="Proteomes" id="UP001596047">
    <property type="component" value="Unassembled WGS sequence"/>
</dbReference>
<sequence length="57" mass="6208">MAAFVTVYTTEVGIENFVISGSFKPNDGNDKMGGDRIVMEWGSKHWKGSHTSVITAC</sequence>
<dbReference type="EMBL" id="JBHSOW010000005">
    <property type="protein sequence ID" value="MFC5647692.1"/>
    <property type="molecule type" value="Genomic_DNA"/>
</dbReference>
<organism evidence="1 2">
    <name type="scientific">Paenibacillus solisilvae</name>
    <dbReference type="NCBI Taxonomy" id="2486751"/>
    <lineage>
        <taxon>Bacteria</taxon>
        <taxon>Bacillati</taxon>
        <taxon>Bacillota</taxon>
        <taxon>Bacilli</taxon>
        <taxon>Bacillales</taxon>
        <taxon>Paenibacillaceae</taxon>
        <taxon>Paenibacillus</taxon>
    </lineage>
</organism>
<proteinExistence type="predicted"/>
<gene>
    <name evidence="1" type="ORF">ACFPYJ_00890</name>
</gene>
<name>A0ABW0VPL1_9BACL</name>
<comment type="caution">
    <text evidence="1">The sequence shown here is derived from an EMBL/GenBank/DDBJ whole genome shotgun (WGS) entry which is preliminary data.</text>
</comment>